<feature type="region of interest" description="Disordered" evidence="2">
    <location>
        <begin position="128"/>
        <end position="186"/>
    </location>
</feature>
<dbReference type="InterPro" id="IPR001623">
    <property type="entry name" value="DnaJ_domain"/>
</dbReference>
<dbReference type="CDD" id="cd06257">
    <property type="entry name" value="DnaJ"/>
    <property type="match status" value="1"/>
</dbReference>
<dbReference type="Gene3D" id="1.10.287.110">
    <property type="entry name" value="DnaJ domain"/>
    <property type="match status" value="1"/>
</dbReference>
<dbReference type="EMBL" id="JAATJC010000001">
    <property type="protein sequence ID" value="NJC05206.1"/>
    <property type="molecule type" value="Genomic_DNA"/>
</dbReference>
<protein>
    <recommendedName>
        <fullName evidence="4">J domain-containing protein</fullName>
    </recommendedName>
</protein>
<dbReference type="PANTHER" id="PTHR44145:SF3">
    <property type="entry name" value="DNAJ HOMOLOG SUBFAMILY A MEMBER 3, MITOCHONDRIAL"/>
    <property type="match status" value="1"/>
</dbReference>
<name>A0A7X5Y4Z7_9SPHN</name>
<evidence type="ECO:0000256" key="2">
    <source>
        <dbReference type="SAM" id="MobiDB-lite"/>
    </source>
</evidence>
<keyword evidence="1" id="KW-0143">Chaperone</keyword>
<feature type="compositionally biased region" description="Low complexity" evidence="2">
    <location>
        <begin position="128"/>
        <end position="138"/>
    </location>
</feature>
<dbReference type="PROSITE" id="PS50076">
    <property type="entry name" value="DNAJ_2"/>
    <property type="match status" value="1"/>
</dbReference>
<comment type="caution">
    <text evidence="5">The sequence shown here is derived from an EMBL/GenBank/DDBJ whole genome shotgun (WGS) entry which is preliminary data.</text>
</comment>
<gene>
    <name evidence="5" type="ORF">GGQ97_000999</name>
</gene>
<keyword evidence="3" id="KW-0472">Membrane</keyword>
<dbReference type="Proteomes" id="UP000558192">
    <property type="component" value="Unassembled WGS sequence"/>
</dbReference>
<evidence type="ECO:0000313" key="5">
    <source>
        <dbReference type="EMBL" id="NJC05206.1"/>
    </source>
</evidence>
<dbReference type="SUPFAM" id="SSF46565">
    <property type="entry name" value="Chaperone J-domain"/>
    <property type="match status" value="1"/>
</dbReference>
<keyword evidence="6" id="KW-1185">Reference proteome</keyword>
<accession>A0A7X5Y4Z7</accession>
<dbReference type="InterPro" id="IPR051938">
    <property type="entry name" value="Apopto_cytoskel_mod"/>
</dbReference>
<reference evidence="5 6" key="1">
    <citation type="submission" date="2020-03" db="EMBL/GenBank/DDBJ databases">
        <title>Genomic Encyclopedia of Type Strains, Phase IV (KMG-IV): sequencing the most valuable type-strain genomes for metagenomic binning, comparative biology and taxonomic classification.</title>
        <authorList>
            <person name="Goeker M."/>
        </authorList>
    </citation>
    <scope>NUCLEOTIDE SEQUENCE [LARGE SCALE GENOMIC DNA]</scope>
    <source>
        <strain evidence="5 6">DSM 16846</strain>
    </source>
</reference>
<dbReference type="Pfam" id="PF00226">
    <property type="entry name" value="DnaJ"/>
    <property type="match status" value="1"/>
</dbReference>
<dbReference type="AlphaFoldDB" id="A0A7X5Y4Z7"/>
<feature type="domain" description="J" evidence="4">
    <location>
        <begin position="3"/>
        <end position="67"/>
    </location>
</feature>
<evidence type="ECO:0000256" key="1">
    <source>
        <dbReference type="ARBA" id="ARBA00023186"/>
    </source>
</evidence>
<dbReference type="InterPro" id="IPR036869">
    <property type="entry name" value="J_dom_sf"/>
</dbReference>
<organism evidence="5 6">
    <name type="scientific">Sphingomonas kaistensis</name>
    <dbReference type="NCBI Taxonomy" id="298708"/>
    <lineage>
        <taxon>Bacteria</taxon>
        <taxon>Pseudomonadati</taxon>
        <taxon>Pseudomonadota</taxon>
        <taxon>Alphaproteobacteria</taxon>
        <taxon>Sphingomonadales</taxon>
        <taxon>Sphingomonadaceae</taxon>
        <taxon>Sphingomonas</taxon>
    </lineage>
</organism>
<keyword evidence="3" id="KW-0812">Transmembrane</keyword>
<dbReference type="PRINTS" id="PR00625">
    <property type="entry name" value="JDOMAIN"/>
</dbReference>
<dbReference type="RefSeq" id="WP_168067926.1">
    <property type="nucleotide sequence ID" value="NZ_JAATJC010000001.1"/>
</dbReference>
<evidence type="ECO:0000259" key="4">
    <source>
        <dbReference type="PROSITE" id="PS50076"/>
    </source>
</evidence>
<feature type="compositionally biased region" description="Basic and acidic residues" evidence="2">
    <location>
        <begin position="146"/>
        <end position="158"/>
    </location>
</feature>
<evidence type="ECO:0000313" key="6">
    <source>
        <dbReference type="Proteomes" id="UP000558192"/>
    </source>
</evidence>
<dbReference type="PANTHER" id="PTHR44145">
    <property type="entry name" value="DNAJ HOMOLOG SUBFAMILY A MEMBER 3, MITOCHONDRIAL"/>
    <property type="match status" value="1"/>
</dbReference>
<feature type="transmembrane region" description="Helical" evidence="3">
    <location>
        <begin position="99"/>
        <end position="115"/>
    </location>
</feature>
<sequence length="307" mass="33268">MINHYRTLGVDPQAETVVIRGAYLALIRRYHPDKGGDEADPARAQAVTAAWDVLRDPERRAAYDESRQARFQPEGGSIVGPAVLMTGNRVRGGAAGRNLFLLLAAGTLGLGWWALGQPQFAPPVQVAAPASGPAVGAAPPEPVVRPVDDERSARRQAEVEEEQPPLPDLRREPDVDTPVVLPPLPVKDPVRMPVRTADAQPPVRRAAAVERAPAVARVPSKAPAEERPVVAKAAAVPAPARVDLAPLERHLQLLTDQSFRFGTPAKRSRVISSREPFLAKLRNCDSDACKRDAYLRRNAEIGDIMRN</sequence>
<evidence type="ECO:0000256" key="3">
    <source>
        <dbReference type="SAM" id="Phobius"/>
    </source>
</evidence>
<keyword evidence="3" id="KW-1133">Transmembrane helix</keyword>
<proteinExistence type="predicted"/>
<dbReference type="SMART" id="SM00271">
    <property type="entry name" value="DnaJ"/>
    <property type="match status" value="1"/>
</dbReference>